<dbReference type="RefSeq" id="WP_191143655.1">
    <property type="nucleotide sequence ID" value="NZ_JACXAF010000003.1"/>
</dbReference>
<sequence>MIANRKEMAEIIGVTPSTIDTFVEKGAPCIEKGKRGVQSQYDTASFVRWYIEYKRDQLLNQGHL</sequence>
<dbReference type="Gene3D" id="1.10.10.10">
    <property type="entry name" value="Winged helix-like DNA-binding domain superfamily/Winged helix DNA-binding domain"/>
    <property type="match status" value="1"/>
</dbReference>
<protein>
    <submittedName>
        <fullName evidence="1">Terminase small subunit</fullName>
    </submittedName>
</protein>
<dbReference type="EMBL" id="JACXAF010000003">
    <property type="protein sequence ID" value="MBD1388559.1"/>
    <property type="molecule type" value="Genomic_DNA"/>
</dbReference>
<proteinExistence type="predicted"/>
<dbReference type="InterPro" id="IPR009061">
    <property type="entry name" value="DNA-bd_dom_put_sf"/>
</dbReference>
<comment type="caution">
    <text evidence="1">The sequence shown here is derived from an EMBL/GenBank/DDBJ whole genome shotgun (WGS) entry which is preliminary data.</text>
</comment>
<organism evidence="1 2">
    <name type="scientific">Neiella litorisoli</name>
    <dbReference type="NCBI Taxonomy" id="2771431"/>
    <lineage>
        <taxon>Bacteria</taxon>
        <taxon>Pseudomonadati</taxon>
        <taxon>Pseudomonadota</taxon>
        <taxon>Gammaproteobacteria</taxon>
        <taxon>Alteromonadales</taxon>
        <taxon>Echinimonadaceae</taxon>
        <taxon>Neiella</taxon>
    </lineage>
</organism>
<gene>
    <name evidence="1" type="ORF">IC617_03885</name>
</gene>
<dbReference type="Proteomes" id="UP000638014">
    <property type="component" value="Unassembled WGS sequence"/>
</dbReference>
<dbReference type="InterPro" id="IPR036388">
    <property type="entry name" value="WH-like_DNA-bd_sf"/>
</dbReference>
<accession>A0A8J6UDU6</accession>
<dbReference type="AlphaFoldDB" id="A0A8J6UDU6"/>
<evidence type="ECO:0000313" key="2">
    <source>
        <dbReference type="Proteomes" id="UP000638014"/>
    </source>
</evidence>
<dbReference type="Pfam" id="PF07471">
    <property type="entry name" value="Phage_Nu1"/>
    <property type="match status" value="1"/>
</dbReference>
<dbReference type="SUPFAM" id="SSF46955">
    <property type="entry name" value="Putative DNA-binding domain"/>
    <property type="match status" value="1"/>
</dbReference>
<name>A0A8J6UDU6_9GAMM</name>
<dbReference type="InterPro" id="IPR010906">
    <property type="entry name" value="Phage_lambda_Nu1_terminase-ssu"/>
</dbReference>
<reference evidence="1" key="1">
    <citation type="submission" date="2020-09" db="EMBL/GenBank/DDBJ databases">
        <title>A novel bacterium of genus Neiella, isolated from South China Sea.</title>
        <authorList>
            <person name="Huang H."/>
            <person name="Mo K."/>
            <person name="Hu Y."/>
        </authorList>
    </citation>
    <scope>NUCLEOTIDE SEQUENCE</scope>
    <source>
        <strain evidence="1">HB171785</strain>
    </source>
</reference>
<keyword evidence="2" id="KW-1185">Reference proteome</keyword>
<evidence type="ECO:0000313" key="1">
    <source>
        <dbReference type="EMBL" id="MBD1388559.1"/>
    </source>
</evidence>